<sequence length="122" mass="14248">MTKIYLVISILLVLMIGIIYVINFDNPFFEKRRISQVEEYINEQPQTSDVSEIYTDWDSKRGDYDIFVVYNDEPNLTYNYIFHSEDKEIILSIIRENVDGTSKEIKEGKNGIAQGDPVNEDN</sequence>
<accession>A0ABU6NQM7</accession>
<feature type="transmembrane region" description="Helical" evidence="1">
    <location>
        <begin position="6"/>
        <end position="24"/>
    </location>
</feature>
<evidence type="ECO:0000313" key="3">
    <source>
        <dbReference type="Proteomes" id="UP001341820"/>
    </source>
</evidence>
<dbReference type="InterPro" id="IPR021486">
    <property type="entry name" value="DUF3139"/>
</dbReference>
<organism evidence="2 3">
    <name type="scientific">Shouchella miscanthi</name>
    <dbReference type="NCBI Taxonomy" id="2598861"/>
    <lineage>
        <taxon>Bacteria</taxon>
        <taxon>Bacillati</taxon>
        <taxon>Bacillota</taxon>
        <taxon>Bacilli</taxon>
        <taxon>Bacillales</taxon>
        <taxon>Bacillaceae</taxon>
        <taxon>Shouchella</taxon>
    </lineage>
</organism>
<evidence type="ECO:0000313" key="2">
    <source>
        <dbReference type="EMBL" id="MED4129713.1"/>
    </source>
</evidence>
<evidence type="ECO:0000256" key="1">
    <source>
        <dbReference type="SAM" id="Phobius"/>
    </source>
</evidence>
<name>A0ABU6NQM7_9BACI</name>
<comment type="caution">
    <text evidence="2">The sequence shown here is derived from an EMBL/GenBank/DDBJ whole genome shotgun (WGS) entry which is preliminary data.</text>
</comment>
<keyword evidence="1" id="KW-0812">Transmembrane</keyword>
<reference evidence="2 3" key="1">
    <citation type="submission" date="2023-03" db="EMBL/GenBank/DDBJ databases">
        <title>Bacillus Genome Sequencing.</title>
        <authorList>
            <person name="Dunlap C."/>
        </authorList>
    </citation>
    <scope>NUCLEOTIDE SEQUENCE [LARGE SCALE GENOMIC DNA]</scope>
    <source>
        <strain evidence="2 3">B-4107</strain>
    </source>
</reference>
<keyword evidence="1" id="KW-1133">Transmembrane helix</keyword>
<dbReference type="Pfam" id="PF11337">
    <property type="entry name" value="DUF3139"/>
    <property type="match status" value="1"/>
</dbReference>
<keyword evidence="1" id="KW-0472">Membrane</keyword>
<proteinExistence type="predicted"/>
<dbReference type="EMBL" id="JAROAS010000040">
    <property type="protein sequence ID" value="MED4129713.1"/>
    <property type="molecule type" value="Genomic_DNA"/>
</dbReference>
<keyword evidence="3" id="KW-1185">Reference proteome</keyword>
<protein>
    <submittedName>
        <fullName evidence="2">DUF3139 domain-containing protein</fullName>
    </submittedName>
</protein>
<gene>
    <name evidence="2" type="ORF">P5F74_16375</name>
</gene>
<dbReference type="Proteomes" id="UP001341820">
    <property type="component" value="Unassembled WGS sequence"/>
</dbReference>
<dbReference type="RefSeq" id="WP_328238348.1">
    <property type="nucleotide sequence ID" value="NZ_JAROAS010000040.1"/>
</dbReference>